<comment type="caution">
    <text evidence="1">The sequence shown here is derived from an EMBL/GenBank/DDBJ whole genome shotgun (WGS) entry which is preliminary data.</text>
</comment>
<proteinExistence type="predicted"/>
<sequence>MALMLGVFIVVSSCKKDEDDDNNNNTGSYRSAVDNATAENMFNDVFKQATDGMIGAQDSVEGNKSCLQTMASCATLTITPFDLTTFPKTVTVDFGTTNCLGTDGRYRRGVVSMTTTGWYRDSGTVITVTPQNYYVNDNLIQGTKTITNMGHNTSGNLVFALFVDGTVTTSDGVIEWTTTRQHEWIEGESTVLNPYDDVYLITGTADGVDVEGNDFHVVVNTALRVQVGCRWITAGSLTLTSGIYSMVVDYGNGACDNAATVTFNGTVYNIVMG</sequence>
<name>A0A644ZQ00_9ZZZZ</name>
<evidence type="ECO:0000313" key="1">
    <source>
        <dbReference type="EMBL" id="MPM42827.1"/>
    </source>
</evidence>
<gene>
    <name evidence="1" type="ORF">SDC9_89499</name>
</gene>
<protein>
    <submittedName>
        <fullName evidence="1">Uncharacterized protein</fullName>
    </submittedName>
</protein>
<dbReference type="EMBL" id="VSSQ01009872">
    <property type="protein sequence ID" value="MPM42827.1"/>
    <property type="molecule type" value="Genomic_DNA"/>
</dbReference>
<accession>A0A644ZQ00</accession>
<reference evidence="1" key="1">
    <citation type="submission" date="2019-08" db="EMBL/GenBank/DDBJ databases">
        <authorList>
            <person name="Kucharzyk K."/>
            <person name="Murdoch R.W."/>
            <person name="Higgins S."/>
            <person name="Loffler F."/>
        </authorList>
    </citation>
    <scope>NUCLEOTIDE SEQUENCE</scope>
</reference>
<organism evidence="1">
    <name type="scientific">bioreactor metagenome</name>
    <dbReference type="NCBI Taxonomy" id="1076179"/>
    <lineage>
        <taxon>unclassified sequences</taxon>
        <taxon>metagenomes</taxon>
        <taxon>ecological metagenomes</taxon>
    </lineage>
</organism>
<dbReference type="AlphaFoldDB" id="A0A644ZQ00"/>